<reference evidence="8" key="2">
    <citation type="submission" date="2021-03" db="UniProtKB">
        <authorList>
            <consortium name="EnsemblPlants"/>
        </authorList>
    </citation>
    <scope>IDENTIFICATION</scope>
</reference>
<keyword evidence="3 5" id="KW-1133">Transmembrane helix</keyword>
<feature type="domain" description="Nodulin-like" evidence="6">
    <location>
        <begin position="26"/>
        <end position="275"/>
    </location>
</feature>
<evidence type="ECO:0000256" key="5">
    <source>
        <dbReference type="SAM" id="Phobius"/>
    </source>
</evidence>
<dbReference type="InterPro" id="IPR036259">
    <property type="entry name" value="MFS_trans_sf"/>
</dbReference>
<evidence type="ECO:0000256" key="4">
    <source>
        <dbReference type="ARBA" id="ARBA00023136"/>
    </source>
</evidence>
<feature type="domain" description="NFD4 C-terminal" evidence="7">
    <location>
        <begin position="309"/>
        <end position="469"/>
    </location>
</feature>
<dbReference type="PANTHER" id="PTHR21576:SF84">
    <property type="entry name" value="FAMILY PROTEIN, PUTATIVE, EXPRESSED-RELATED"/>
    <property type="match status" value="1"/>
</dbReference>
<feature type="transmembrane region" description="Helical" evidence="5">
    <location>
        <begin position="121"/>
        <end position="144"/>
    </location>
</feature>
<keyword evidence="2 5" id="KW-0812">Transmembrane</keyword>
<feature type="transmembrane region" description="Helical" evidence="5">
    <location>
        <begin position="229"/>
        <end position="250"/>
    </location>
</feature>
<reference evidence="8" key="1">
    <citation type="journal article" date="2017" name="Nature">
        <title>The genome of Chenopodium quinoa.</title>
        <authorList>
            <person name="Jarvis D.E."/>
            <person name="Ho Y.S."/>
            <person name="Lightfoot D.J."/>
            <person name="Schmoeckel S.M."/>
            <person name="Li B."/>
            <person name="Borm T.J.A."/>
            <person name="Ohyanagi H."/>
            <person name="Mineta K."/>
            <person name="Michell C.T."/>
            <person name="Saber N."/>
            <person name="Kharbatia N.M."/>
            <person name="Rupper R.R."/>
            <person name="Sharp A.R."/>
            <person name="Dally N."/>
            <person name="Boughton B.A."/>
            <person name="Woo Y.H."/>
            <person name="Gao G."/>
            <person name="Schijlen E.G.W.M."/>
            <person name="Guo X."/>
            <person name="Momin A.A."/>
            <person name="Negrao S."/>
            <person name="Al-Babili S."/>
            <person name="Gehring C."/>
            <person name="Roessner U."/>
            <person name="Jung C."/>
            <person name="Murphy K."/>
            <person name="Arold S.T."/>
            <person name="Gojobori T."/>
            <person name="van der Linden C.G."/>
            <person name="van Loo E.N."/>
            <person name="Jellen E.N."/>
            <person name="Maughan P.J."/>
            <person name="Tester M."/>
        </authorList>
    </citation>
    <scope>NUCLEOTIDE SEQUENCE [LARGE SCALE GENOMIC DNA]</scope>
    <source>
        <strain evidence="8">cv. PI 614886</strain>
    </source>
</reference>
<dbReference type="OMA" id="GCKKARS"/>
<feature type="transmembrane region" description="Helical" evidence="5">
    <location>
        <begin position="256"/>
        <end position="276"/>
    </location>
</feature>
<dbReference type="EnsemblPlants" id="AUR62007407-RA">
    <property type="protein sequence ID" value="AUR62007407-RA:cds"/>
    <property type="gene ID" value="AUR62007407"/>
</dbReference>
<comment type="subcellular location">
    <subcellularLocation>
        <location evidence="1">Membrane</location>
        <topology evidence="1">Multi-pass membrane protein</topology>
    </subcellularLocation>
</comment>
<protein>
    <recommendedName>
        <fullName evidence="10">Nodulin-like domain-containing protein</fullName>
    </recommendedName>
</protein>
<dbReference type="InterPro" id="IPR010658">
    <property type="entry name" value="Nodulin-like"/>
</dbReference>
<dbReference type="AlphaFoldDB" id="A0A803L6B8"/>
<feature type="transmembrane region" description="Helical" evidence="5">
    <location>
        <begin position="188"/>
        <end position="208"/>
    </location>
</feature>
<dbReference type="InterPro" id="IPR056555">
    <property type="entry name" value="NFD4_C"/>
</dbReference>
<dbReference type="Pfam" id="PF06813">
    <property type="entry name" value="Nodulin-like"/>
    <property type="match status" value="1"/>
</dbReference>
<dbReference type="Gramene" id="AUR62007407-RA">
    <property type="protein sequence ID" value="AUR62007407-RA:cds"/>
    <property type="gene ID" value="AUR62007407"/>
</dbReference>
<feature type="transmembrane region" description="Helical" evidence="5">
    <location>
        <begin position="91"/>
        <end position="109"/>
    </location>
</feature>
<keyword evidence="4 5" id="KW-0472">Membrane</keyword>
<evidence type="ECO:0008006" key="10">
    <source>
        <dbReference type="Google" id="ProtNLM"/>
    </source>
</evidence>
<feature type="transmembrane region" description="Helical" evidence="5">
    <location>
        <begin position="387"/>
        <end position="407"/>
    </location>
</feature>
<organism evidence="8 9">
    <name type="scientific">Chenopodium quinoa</name>
    <name type="common">Quinoa</name>
    <dbReference type="NCBI Taxonomy" id="63459"/>
    <lineage>
        <taxon>Eukaryota</taxon>
        <taxon>Viridiplantae</taxon>
        <taxon>Streptophyta</taxon>
        <taxon>Embryophyta</taxon>
        <taxon>Tracheophyta</taxon>
        <taxon>Spermatophyta</taxon>
        <taxon>Magnoliopsida</taxon>
        <taxon>eudicotyledons</taxon>
        <taxon>Gunneridae</taxon>
        <taxon>Pentapetalae</taxon>
        <taxon>Caryophyllales</taxon>
        <taxon>Chenopodiaceae</taxon>
        <taxon>Chenopodioideae</taxon>
        <taxon>Atripliceae</taxon>
        <taxon>Chenopodium</taxon>
    </lineage>
</organism>
<feature type="transmembrane region" description="Helical" evidence="5">
    <location>
        <begin position="353"/>
        <end position="375"/>
    </location>
</feature>
<evidence type="ECO:0000313" key="9">
    <source>
        <dbReference type="Proteomes" id="UP000596660"/>
    </source>
</evidence>
<feature type="transmembrane region" description="Helical" evidence="5">
    <location>
        <begin position="156"/>
        <end position="176"/>
    </location>
</feature>
<evidence type="ECO:0000256" key="1">
    <source>
        <dbReference type="ARBA" id="ARBA00004141"/>
    </source>
</evidence>
<evidence type="ECO:0000259" key="7">
    <source>
        <dbReference type="Pfam" id="PF23262"/>
    </source>
</evidence>
<name>A0A803L6B8_CHEQI</name>
<dbReference type="SUPFAM" id="SSF103473">
    <property type="entry name" value="MFS general substrate transporter"/>
    <property type="match status" value="1"/>
</dbReference>
<dbReference type="Proteomes" id="UP000596660">
    <property type="component" value="Unplaced"/>
</dbReference>
<feature type="transmembrane region" description="Helical" evidence="5">
    <location>
        <begin position="27"/>
        <end position="49"/>
    </location>
</feature>
<sequence>MAIGSSRFEGGCKKARSFTLQLLAGRFFMAFTTIIILSFIGTSYIFGLYSGEIKTTLGYDQATLNLLSFFKDLGANVSVHTGLIMEVAPPWVILSLGAVVNFFGYFMIWLSVTHKIFRPPVWLMCLYITIGANSLGFANTGAIVPCIKNFPENRGVVIGILKSYIGLGGAVMAQLYHALYGNDTTADGVILLIAWLPALILLLFAFSVRVLKFAGHRQIKREKKFFNGILYISLALAGFILVMIIVQKQVEFSKTGYGMSCVVIMLLLVLPISLVFREELYNSSKAMLEMNSNTRAPSNTLSEVKVTPGRVLGGLISEHLLKYKWPRPACLTVILFTSCIAHLLIAFNAPYGLYIASVVMAFCFGAEVTYLYSIISELFGLKHYATLYNYGSLAGPLGSYIFSVRVAGHLYDKEGLRQLKVLEPTRKHGEELKCRGVKCYQLAYIIIAAATFFTALVSLILVARTRKFYKGDIYKKFQEDENNVTLRVGSGRKEEEIN</sequence>
<evidence type="ECO:0000256" key="3">
    <source>
        <dbReference type="ARBA" id="ARBA00022989"/>
    </source>
</evidence>
<feature type="transmembrane region" description="Helical" evidence="5">
    <location>
        <begin position="329"/>
        <end position="347"/>
    </location>
</feature>
<evidence type="ECO:0000259" key="6">
    <source>
        <dbReference type="Pfam" id="PF06813"/>
    </source>
</evidence>
<evidence type="ECO:0000256" key="2">
    <source>
        <dbReference type="ARBA" id="ARBA00022692"/>
    </source>
</evidence>
<dbReference type="PANTHER" id="PTHR21576">
    <property type="entry name" value="UNCHARACTERIZED NODULIN-LIKE PROTEIN"/>
    <property type="match status" value="1"/>
</dbReference>
<dbReference type="GO" id="GO:0016020">
    <property type="term" value="C:membrane"/>
    <property type="evidence" value="ECO:0007669"/>
    <property type="project" value="UniProtKB-SubCell"/>
</dbReference>
<accession>A0A803L6B8</accession>
<keyword evidence="9" id="KW-1185">Reference proteome</keyword>
<feature type="transmembrane region" description="Helical" evidence="5">
    <location>
        <begin position="442"/>
        <end position="463"/>
    </location>
</feature>
<proteinExistence type="predicted"/>
<dbReference type="Gene3D" id="1.20.1250.20">
    <property type="entry name" value="MFS general substrate transporter like domains"/>
    <property type="match status" value="1"/>
</dbReference>
<dbReference type="Pfam" id="PF23262">
    <property type="entry name" value="NFD4_C"/>
    <property type="match status" value="1"/>
</dbReference>
<evidence type="ECO:0000313" key="8">
    <source>
        <dbReference type="EnsemblPlants" id="AUR62007407-RA:cds"/>
    </source>
</evidence>